<gene>
    <name evidence="3" type="ORF">GCM10011511_00600</name>
</gene>
<reference evidence="3" key="2">
    <citation type="submission" date="2020-09" db="EMBL/GenBank/DDBJ databases">
        <authorList>
            <person name="Sun Q."/>
            <person name="Zhou Y."/>
        </authorList>
    </citation>
    <scope>NUCLEOTIDE SEQUENCE</scope>
    <source>
        <strain evidence="3">CGMCC 1.15448</strain>
    </source>
</reference>
<dbReference type="Pfam" id="PF13568">
    <property type="entry name" value="OMP_b-brl_2"/>
    <property type="match status" value="1"/>
</dbReference>
<keyword evidence="1" id="KW-0732">Signal</keyword>
<feature type="signal peptide" evidence="1">
    <location>
        <begin position="1"/>
        <end position="22"/>
    </location>
</feature>
<protein>
    <recommendedName>
        <fullName evidence="2">Outer membrane protein beta-barrel domain-containing protein</fullName>
    </recommendedName>
</protein>
<feature type="domain" description="Outer membrane protein beta-barrel" evidence="2">
    <location>
        <begin position="43"/>
        <end position="201"/>
    </location>
</feature>
<dbReference type="InterPro" id="IPR025665">
    <property type="entry name" value="Beta-barrel_OMP_2"/>
</dbReference>
<evidence type="ECO:0000313" key="4">
    <source>
        <dbReference type="Proteomes" id="UP000607559"/>
    </source>
</evidence>
<reference evidence="3" key="1">
    <citation type="journal article" date="2014" name="Int. J. Syst. Evol. Microbiol.">
        <title>Complete genome sequence of Corynebacterium casei LMG S-19264T (=DSM 44701T), isolated from a smear-ripened cheese.</title>
        <authorList>
            <consortium name="US DOE Joint Genome Institute (JGI-PGF)"/>
            <person name="Walter F."/>
            <person name="Albersmeier A."/>
            <person name="Kalinowski J."/>
            <person name="Ruckert C."/>
        </authorList>
    </citation>
    <scope>NUCLEOTIDE SEQUENCE</scope>
    <source>
        <strain evidence="3">CGMCC 1.15448</strain>
    </source>
</reference>
<keyword evidence="4" id="KW-1185">Reference proteome</keyword>
<name>A0A8J2U6A1_9BACT</name>
<dbReference type="AlphaFoldDB" id="A0A8J2U6A1"/>
<sequence>MRQQASNIALIAILILPLTSLAQYHYDSTAAAAKQKAPKKEHHIIGIGVKAGLNFANVTSASDINASSHTGFNAGIFFSPPGKLMGSYTELAFSQQGFDYSTGQNNSSLKLNYLSLEQLMAINITKYVQIQLGARTAYLLNAKTDSTTHTTGTDSAYNAYGGSLLSFFNRIDYGVVGGVEIHPVLGLVIGARYNLSLSSLYKNAFSSFGGTGSGSGSGSMSINPKNNVIQLYTGWRF</sequence>
<evidence type="ECO:0000259" key="2">
    <source>
        <dbReference type="Pfam" id="PF13568"/>
    </source>
</evidence>
<dbReference type="EMBL" id="BMJC01000001">
    <property type="protein sequence ID" value="GGA81544.1"/>
    <property type="molecule type" value="Genomic_DNA"/>
</dbReference>
<proteinExistence type="predicted"/>
<dbReference type="RefSeq" id="WP_188927406.1">
    <property type="nucleotide sequence ID" value="NZ_BMJC01000001.1"/>
</dbReference>
<evidence type="ECO:0000256" key="1">
    <source>
        <dbReference type="SAM" id="SignalP"/>
    </source>
</evidence>
<dbReference type="Proteomes" id="UP000607559">
    <property type="component" value="Unassembled WGS sequence"/>
</dbReference>
<accession>A0A8J2U6A1</accession>
<evidence type="ECO:0000313" key="3">
    <source>
        <dbReference type="EMBL" id="GGA81544.1"/>
    </source>
</evidence>
<feature type="chain" id="PRO_5035234533" description="Outer membrane protein beta-barrel domain-containing protein" evidence="1">
    <location>
        <begin position="23"/>
        <end position="237"/>
    </location>
</feature>
<comment type="caution">
    <text evidence="3">The sequence shown here is derived from an EMBL/GenBank/DDBJ whole genome shotgun (WGS) entry which is preliminary data.</text>
</comment>
<organism evidence="3 4">
    <name type="scientific">Puia dinghuensis</name>
    <dbReference type="NCBI Taxonomy" id="1792502"/>
    <lineage>
        <taxon>Bacteria</taxon>
        <taxon>Pseudomonadati</taxon>
        <taxon>Bacteroidota</taxon>
        <taxon>Chitinophagia</taxon>
        <taxon>Chitinophagales</taxon>
        <taxon>Chitinophagaceae</taxon>
        <taxon>Puia</taxon>
    </lineage>
</organism>